<keyword evidence="2" id="KW-1185">Reference proteome</keyword>
<accession>B6IMB5</accession>
<dbReference type="RefSeq" id="XP_045100602.1">
    <property type="nucleotide sequence ID" value="XM_045237490.1"/>
</dbReference>
<protein>
    <submittedName>
        <fullName evidence="1">Protein CBG27051</fullName>
    </submittedName>
</protein>
<evidence type="ECO:0000313" key="2">
    <source>
        <dbReference type="Proteomes" id="UP000008549"/>
    </source>
</evidence>
<name>B6IMB5_CAEBR</name>
<dbReference type="KEGG" id="cbr:CBG_27051"/>
<dbReference type="HOGENOM" id="CLU_2099034_0_0_1"/>
<dbReference type="AlphaFoldDB" id="B6IMB5"/>
<dbReference type="EMBL" id="HE601533">
    <property type="protein sequence ID" value="CAS01045.1"/>
    <property type="molecule type" value="Genomic_DNA"/>
</dbReference>
<organism evidence="1 2">
    <name type="scientific">Caenorhabditis briggsae</name>
    <dbReference type="NCBI Taxonomy" id="6238"/>
    <lineage>
        <taxon>Eukaryota</taxon>
        <taxon>Metazoa</taxon>
        <taxon>Ecdysozoa</taxon>
        <taxon>Nematoda</taxon>
        <taxon>Chromadorea</taxon>
        <taxon>Rhabditida</taxon>
        <taxon>Rhabditina</taxon>
        <taxon>Rhabditomorpha</taxon>
        <taxon>Rhabditoidea</taxon>
        <taxon>Rhabditidae</taxon>
        <taxon>Peloderinae</taxon>
        <taxon>Caenorhabditis</taxon>
    </lineage>
</organism>
<dbReference type="Proteomes" id="UP000008549">
    <property type="component" value="Unassembled WGS sequence"/>
</dbReference>
<reference evidence="1 2" key="2">
    <citation type="journal article" date="2011" name="PLoS Genet.">
        <title>Caenorhabditis briggsae recombinant inbred line genotypes reveal inter-strain incompatibility and the evolution of recombination.</title>
        <authorList>
            <person name="Ross J.A."/>
            <person name="Koboldt D.C."/>
            <person name="Staisch J.E."/>
            <person name="Chamberlin H.M."/>
            <person name="Gupta B.P."/>
            <person name="Miller R.D."/>
            <person name="Baird S.E."/>
            <person name="Haag E.S."/>
        </authorList>
    </citation>
    <scope>NUCLEOTIDE SEQUENCE [LARGE SCALE GENOMIC DNA]</scope>
    <source>
        <strain evidence="1 2">AF16</strain>
    </source>
</reference>
<dbReference type="CTD" id="68918511"/>
<sequence>MFINAIQRSTVLEVLGWGDELDKHVAVKTIWEHGLTNECGDIGQVRTDVPSMVTNMGTVRDSVKNLKMRLKLPFSEDRIIVQEASSSFPSTTSIDIFILRLPPHPFGVAGPCSSPD</sequence>
<evidence type="ECO:0000313" key="1">
    <source>
        <dbReference type="EMBL" id="CAS01045.1"/>
    </source>
</evidence>
<gene>
    <name evidence="1" type="ORF">CBG27051</name>
    <name evidence="1" type="ORF">CBG_27051</name>
</gene>
<proteinExistence type="predicted"/>
<dbReference type="InParanoid" id="B6IMB5"/>
<reference evidence="1 2" key="1">
    <citation type="journal article" date="2003" name="PLoS Biol.">
        <title>The genome sequence of Caenorhabditis briggsae: a platform for comparative genomics.</title>
        <authorList>
            <person name="Stein L.D."/>
            <person name="Bao Z."/>
            <person name="Blasiar D."/>
            <person name="Blumenthal T."/>
            <person name="Brent M.R."/>
            <person name="Chen N."/>
            <person name="Chinwalla A."/>
            <person name="Clarke L."/>
            <person name="Clee C."/>
            <person name="Coghlan A."/>
            <person name="Coulson A."/>
            <person name="D'Eustachio P."/>
            <person name="Fitch D.H."/>
            <person name="Fulton L.A."/>
            <person name="Fulton R.E."/>
            <person name="Griffiths-Jones S."/>
            <person name="Harris T.W."/>
            <person name="Hillier L.W."/>
            <person name="Kamath R."/>
            <person name="Kuwabara P.E."/>
            <person name="Mardis E.R."/>
            <person name="Marra M.A."/>
            <person name="Miner T.L."/>
            <person name="Minx P."/>
            <person name="Mullikin J.C."/>
            <person name="Plumb R.W."/>
            <person name="Rogers J."/>
            <person name="Schein J.E."/>
            <person name="Sohrmann M."/>
            <person name="Spieth J."/>
            <person name="Stajich J.E."/>
            <person name="Wei C."/>
            <person name="Willey D."/>
            <person name="Wilson R.K."/>
            <person name="Durbin R."/>
            <person name="Waterston R.H."/>
        </authorList>
    </citation>
    <scope>NUCLEOTIDE SEQUENCE [LARGE SCALE GENOMIC DNA]</scope>
    <source>
        <strain evidence="1 2">AF16</strain>
    </source>
</reference>
<dbReference type="GeneID" id="68918511"/>